<organism evidence="2">
    <name type="scientific">uncultured Thermomicrobiales bacterium</name>
    <dbReference type="NCBI Taxonomy" id="1645740"/>
    <lineage>
        <taxon>Bacteria</taxon>
        <taxon>Pseudomonadati</taxon>
        <taxon>Thermomicrobiota</taxon>
        <taxon>Thermomicrobia</taxon>
        <taxon>Thermomicrobiales</taxon>
        <taxon>environmental samples</taxon>
    </lineage>
</organism>
<feature type="compositionally biased region" description="Basic and acidic residues" evidence="1">
    <location>
        <begin position="94"/>
        <end position="110"/>
    </location>
</feature>
<feature type="non-terminal residue" evidence="2">
    <location>
        <position position="1"/>
    </location>
</feature>
<protein>
    <submittedName>
        <fullName evidence="2">Uncharacterized protein</fullName>
    </submittedName>
</protein>
<feature type="compositionally biased region" description="Basic and acidic residues" evidence="1">
    <location>
        <begin position="154"/>
        <end position="174"/>
    </location>
</feature>
<name>A0A6J4VG34_9BACT</name>
<dbReference type="EMBL" id="CADCWN010000184">
    <property type="protein sequence ID" value="CAA9574821.1"/>
    <property type="molecule type" value="Genomic_DNA"/>
</dbReference>
<feature type="region of interest" description="Disordered" evidence="1">
    <location>
        <begin position="1"/>
        <end position="186"/>
    </location>
</feature>
<sequence length="186" mass="21447">GDRAAPPSLHRRRVRADDRGGCPGGGRPCGTARGGSGRDEPDRYPPYELRQPHRQGRWAQPRRRLYPQRAEPDPALERRDAAARSGRLRRSRRQRADADRRRSAARDRSLRLHARQRSADQVAALCRRRYPRSLALRPRHRDDRAPYRAGRWSLHADRGRGSRSGARIDRDPRPHYPRQCDPAEGL</sequence>
<reference evidence="2" key="1">
    <citation type="submission" date="2020-02" db="EMBL/GenBank/DDBJ databases">
        <authorList>
            <person name="Meier V. D."/>
        </authorList>
    </citation>
    <scope>NUCLEOTIDE SEQUENCE</scope>
    <source>
        <strain evidence="2">AVDCRST_MAG18</strain>
    </source>
</reference>
<feature type="compositionally biased region" description="Basic and acidic residues" evidence="1">
    <location>
        <begin position="36"/>
        <end position="45"/>
    </location>
</feature>
<evidence type="ECO:0000313" key="2">
    <source>
        <dbReference type="EMBL" id="CAA9574821.1"/>
    </source>
</evidence>
<gene>
    <name evidence="2" type="ORF">AVDCRST_MAG18-2420</name>
</gene>
<feature type="compositionally biased region" description="Gly residues" evidence="1">
    <location>
        <begin position="21"/>
        <end position="35"/>
    </location>
</feature>
<accession>A0A6J4VG34</accession>
<dbReference type="AlphaFoldDB" id="A0A6J4VG34"/>
<feature type="compositionally biased region" description="Basic residues" evidence="1">
    <location>
        <begin position="52"/>
        <end position="66"/>
    </location>
</feature>
<feature type="non-terminal residue" evidence="2">
    <location>
        <position position="186"/>
    </location>
</feature>
<feature type="compositionally biased region" description="Basic and acidic residues" evidence="1">
    <location>
        <begin position="70"/>
        <end position="82"/>
    </location>
</feature>
<proteinExistence type="predicted"/>
<evidence type="ECO:0000256" key="1">
    <source>
        <dbReference type="SAM" id="MobiDB-lite"/>
    </source>
</evidence>